<keyword evidence="3" id="KW-1185">Reference proteome</keyword>
<name>A0ABW7ENL4_9BURK</name>
<dbReference type="EMBL" id="JBIGHY010000003">
    <property type="protein sequence ID" value="MFG6414288.1"/>
    <property type="molecule type" value="Genomic_DNA"/>
</dbReference>
<protein>
    <submittedName>
        <fullName evidence="2">Uncharacterized protein</fullName>
    </submittedName>
</protein>
<accession>A0ABW7ENL4</accession>
<reference evidence="2 3" key="1">
    <citation type="submission" date="2024-09" db="EMBL/GenBank/DDBJ databases">
        <title>Novel species of the genus Pelomonas and Roseateles isolated from streams.</title>
        <authorList>
            <person name="Lu H."/>
        </authorList>
    </citation>
    <scope>NUCLEOTIDE SEQUENCE [LARGE SCALE GENOMIC DNA]</scope>
    <source>
        <strain evidence="2 3">DC23W</strain>
    </source>
</reference>
<comment type="caution">
    <text evidence="2">The sequence shown here is derived from an EMBL/GenBank/DDBJ whole genome shotgun (WGS) entry which is preliminary data.</text>
</comment>
<feature type="transmembrane region" description="Helical" evidence="1">
    <location>
        <begin position="79"/>
        <end position="98"/>
    </location>
</feature>
<proteinExistence type="predicted"/>
<dbReference type="Proteomes" id="UP001606300">
    <property type="component" value="Unassembled WGS sequence"/>
</dbReference>
<keyword evidence="1" id="KW-0812">Transmembrane</keyword>
<dbReference type="RefSeq" id="WP_394470365.1">
    <property type="nucleotide sequence ID" value="NZ_JBIGHY010000003.1"/>
</dbReference>
<organism evidence="2 3">
    <name type="scientific">Pelomonas dachongensis</name>
    <dbReference type="NCBI Taxonomy" id="3299029"/>
    <lineage>
        <taxon>Bacteria</taxon>
        <taxon>Pseudomonadati</taxon>
        <taxon>Pseudomonadota</taxon>
        <taxon>Betaproteobacteria</taxon>
        <taxon>Burkholderiales</taxon>
        <taxon>Sphaerotilaceae</taxon>
        <taxon>Roseateles</taxon>
    </lineage>
</organism>
<evidence type="ECO:0000313" key="2">
    <source>
        <dbReference type="EMBL" id="MFG6414288.1"/>
    </source>
</evidence>
<keyword evidence="1" id="KW-1133">Transmembrane helix</keyword>
<evidence type="ECO:0000256" key="1">
    <source>
        <dbReference type="SAM" id="Phobius"/>
    </source>
</evidence>
<gene>
    <name evidence="2" type="ORF">ACG02S_10285</name>
</gene>
<feature type="transmembrane region" description="Helical" evidence="1">
    <location>
        <begin position="41"/>
        <end position="59"/>
    </location>
</feature>
<keyword evidence="1" id="KW-0472">Membrane</keyword>
<sequence>MKPSSWPPLLTAFTIWFVHFMACWAAGELVWPQQRAANATAWAATALALLALGAHAVHLQRRHVAGALPGWQRRFAQGATALATVAVLFSALPAVVLLP</sequence>
<evidence type="ECO:0000313" key="3">
    <source>
        <dbReference type="Proteomes" id="UP001606300"/>
    </source>
</evidence>